<protein>
    <recommendedName>
        <fullName evidence="1">YtkA-like domain-containing protein</fullName>
    </recommendedName>
</protein>
<dbReference type="RefSeq" id="WP_099577187.1">
    <property type="nucleotide sequence ID" value="NZ_MJBI02000011.1"/>
</dbReference>
<dbReference type="EMBL" id="MJBI02000011">
    <property type="protein sequence ID" value="RAI79072.1"/>
    <property type="molecule type" value="Genomic_DNA"/>
</dbReference>
<name>A0A2G5NUF7_9STAP</name>
<proteinExistence type="predicted"/>
<evidence type="ECO:0000313" key="3">
    <source>
        <dbReference type="Proteomes" id="UP000229523"/>
    </source>
</evidence>
<dbReference type="InterPro" id="IPR032693">
    <property type="entry name" value="YtkA-like_dom"/>
</dbReference>
<dbReference type="Proteomes" id="UP000229523">
    <property type="component" value="Unassembled WGS sequence"/>
</dbReference>
<gene>
    <name evidence="2" type="ORF">BFS35_012710</name>
</gene>
<evidence type="ECO:0000313" key="2">
    <source>
        <dbReference type="EMBL" id="RAI79072.1"/>
    </source>
</evidence>
<sequence>MKKVLLLMVVSMLLVACNGKKEIKVEEQPKANEMSRFSVKITEGGKAVDDFKGTATFQMKGMDHGTIEANLNHQQDGIYENEIKLPMAGKWTAKIKGNNIDKTIELDIK</sequence>
<comment type="caution">
    <text evidence="2">The sequence shown here is derived from an EMBL/GenBank/DDBJ whole genome shotgun (WGS) entry which is preliminary data.</text>
</comment>
<accession>A0A2G5NUF7</accession>
<dbReference type="PROSITE" id="PS51257">
    <property type="entry name" value="PROKAR_LIPOPROTEIN"/>
    <property type="match status" value="1"/>
</dbReference>
<dbReference type="Pfam" id="PF13115">
    <property type="entry name" value="YtkA"/>
    <property type="match status" value="1"/>
</dbReference>
<feature type="domain" description="YtkA-like" evidence="1">
    <location>
        <begin position="21"/>
        <end position="95"/>
    </location>
</feature>
<evidence type="ECO:0000259" key="1">
    <source>
        <dbReference type="Pfam" id="PF13115"/>
    </source>
</evidence>
<organism evidence="2 3">
    <name type="scientific">Macrococcoides goetzii</name>
    <dbReference type="NCBI Taxonomy" id="1891097"/>
    <lineage>
        <taxon>Bacteria</taxon>
        <taxon>Bacillati</taxon>
        <taxon>Bacillota</taxon>
        <taxon>Bacilli</taxon>
        <taxon>Bacillales</taxon>
        <taxon>Staphylococcaceae</taxon>
        <taxon>Macrococcoides</taxon>
    </lineage>
</organism>
<keyword evidence="3" id="KW-1185">Reference proteome</keyword>
<dbReference type="AlphaFoldDB" id="A0A2G5NUF7"/>
<reference evidence="2 3" key="1">
    <citation type="journal article" date="2018" name="Front. Microbiol.">
        <title>Description and Comparative Genomics of Macrococcus caseolyticus subsp. hominis subsp. nov., Macrococcus goetzii sp. nov., Macrococcus epidermidis sp. nov., and Macrococcus bohemicus sp. nov., Novel Macrococci From Human Clinical Material With Virulence Potential and Suspected Uptake of Foreign DNA by Natural Transformation.</title>
        <authorList>
            <person name="Maslanova I."/>
            <person name="Wertheimer Z."/>
            <person name="Sedlacek I."/>
            <person name="Svec P."/>
            <person name="Indrakova A."/>
            <person name="Kovarovic V."/>
            <person name="Schumann P."/>
            <person name="Sproer C."/>
            <person name="Kralova S."/>
            <person name="Sedo O."/>
            <person name="Kristofova L."/>
            <person name="Vrbovska V."/>
            <person name="Fuzik T."/>
            <person name="Petras P."/>
            <person name="Zdrahal Z."/>
            <person name="Ruzickova V."/>
            <person name="Doskar J."/>
            <person name="Pantucek R."/>
        </authorList>
    </citation>
    <scope>NUCLEOTIDE SEQUENCE [LARGE SCALE GENOMIC DNA]</scope>
    <source>
        <strain evidence="2 3">CCM 4927</strain>
    </source>
</reference>